<protein>
    <submittedName>
        <fullName evidence="10">Sec-independent protein translocase TatA</fullName>
    </submittedName>
</protein>
<gene>
    <name evidence="10" type="ORF">BXT84_13775</name>
</gene>
<keyword evidence="4 9" id="KW-0812">Transmembrane</keyword>
<dbReference type="InterPro" id="IPR003369">
    <property type="entry name" value="TatA/B/E"/>
</dbReference>
<keyword evidence="2" id="KW-0813">Transport</keyword>
<proteinExistence type="predicted"/>
<dbReference type="NCBIfam" id="TIGR01411">
    <property type="entry name" value="tatAE"/>
    <property type="match status" value="1"/>
</dbReference>
<evidence type="ECO:0000256" key="1">
    <source>
        <dbReference type="ARBA" id="ARBA00004162"/>
    </source>
</evidence>
<keyword evidence="6 9" id="KW-1133">Transmembrane helix</keyword>
<dbReference type="Gene3D" id="1.20.5.3310">
    <property type="match status" value="1"/>
</dbReference>
<name>A0ABM6RTW4_9FIRM</name>
<keyword evidence="8 9" id="KW-0472">Membrane</keyword>
<evidence type="ECO:0000256" key="5">
    <source>
        <dbReference type="ARBA" id="ARBA00022927"/>
    </source>
</evidence>
<evidence type="ECO:0000256" key="7">
    <source>
        <dbReference type="ARBA" id="ARBA00023010"/>
    </source>
</evidence>
<keyword evidence="11" id="KW-1185">Reference proteome</keyword>
<dbReference type="Proteomes" id="UP000325292">
    <property type="component" value="Chromosome"/>
</dbReference>
<dbReference type="Pfam" id="PF02416">
    <property type="entry name" value="TatA_B_E"/>
    <property type="match status" value="1"/>
</dbReference>
<reference evidence="10 11" key="1">
    <citation type="journal article" date="2019" name="Sci. Rep.">
        <title>Sulfobacillus thermotolerans: new insights into resistance and metabolic capacities of acidophilic chemolithotrophs.</title>
        <authorList>
            <person name="Panyushkina A.E."/>
            <person name="Babenko V.V."/>
            <person name="Nikitina A.S."/>
            <person name="Selezneva O.V."/>
            <person name="Tsaplina I.A."/>
            <person name="Letarova M.A."/>
            <person name="Kostryukova E.S."/>
            <person name="Letarov A.V."/>
        </authorList>
    </citation>
    <scope>NUCLEOTIDE SEQUENCE [LARGE SCALE GENOMIC DNA]</scope>
    <source>
        <strain evidence="10 11">Kr1</strain>
    </source>
</reference>
<evidence type="ECO:0000313" key="10">
    <source>
        <dbReference type="EMBL" id="AUW94889.1"/>
    </source>
</evidence>
<sequence length="63" mass="6982">MLTGLFDPLHVIILLVVTLLIFGPRRLPELGSSIGKTLKMFKEAQKGWGSTEVEDASARRSKE</sequence>
<dbReference type="EMBL" id="CP019454">
    <property type="protein sequence ID" value="AUW94889.1"/>
    <property type="molecule type" value="Genomic_DNA"/>
</dbReference>
<dbReference type="PANTHER" id="PTHR42982">
    <property type="entry name" value="SEC-INDEPENDENT PROTEIN TRANSLOCASE PROTEIN TATA"/>
    <property type="match status" value="1"/>
</dbReference>
<evidence type="ECO:0000313" key="11">
    <source>
        <dbReference type="Proteomes" id="UP000325292"/>
    </source>
</evidence>
<keyword evidence="3" id="KW-1003">Cell membrane</keyword>
<evidence type="ECO:0000256" key="6">
    <source>
        <dbReference type="ARBA" id="ARBA00022989"/>
    </source>
</evidence>
<organism evidence="10 11">
    <name type="scientific">Sulfobacillus thermotolerans</name>
    <dbReference type="NCBI Taxonomy" id="338644"/>
    <lineage>
        <taxon>Bacteria</taxon>
        <taxon>Bacillati</taxon>
        <taxon>Bacillota</taxon>
        <taxon>Clostridia</taxon>
        <taxon>Eubacteriales</taxon>
        <taxon>Clostridiales Family XVII. Incertae Sedis</taxon>
        <taxon>Sulfobacillus</taxon>
    </lineage>
</organism>
<evidence type="ECO:0000256" key="9">
    <source>
        <dbReference type="SAM" id="Phobius"/>
    </source>
</evidence>
<evidence type="ECO:0000256" key="2">
    <source>
        <dbReference type="ARBA" id="ARBA00022448"/>
    </source>
</evidence>
<dbReference type="InterPro" id="IPR006312">
    <property type="entry name" value="TatA/E"/>
</dbReference>
<evidence type="ECO:0000256" key="4">
    <source>
        <dbReference type="ARBA" id="ARBA00022692"/>
    </source>
</evidence>
<feature type="transmembrane region" description="Helical" evidence="9">
    <location>
        <begin position="6"/>
        <end position="23"/>
    </location>
</feature>
<accession>A0ABM6RTW4</accession>
<dbReference type="PANTHER" id="PTHR42982:SF1">
    <property type="entry name" value="SEC-INDEPENDENT PROTEIN TRANSLOCASE PROTEIN TATA"/>
    <property type="match status" value="1"/>
</dbReference>
<comment type="subcellular location">
    <subcellularLocation>
        <location evidence="1">Cell membrane</location>
        <topology evidence="1">Single-pass membrane protein</topology>
    </subcellularLocation>
</comment>
<keyword evidence="7" id="KW-0811">Translocation</keyword>
<keyword evidence="5" id="KW-0653">Protein transport</keyword>
<evidence type="ECO:0000256" key="8">
    <source>
        <dbReference type="ARBA" id="ARBA00023136"/>
    </source>
</evidence>
<evidence type="ECO:0000256" key="3">
    <source>
        <dbReference type="ARBA" id="ARBA00022475"/>
    </source>
</evidence>